<protein>
    <submittedName>
        <fullName evidence="2">Adhesion G protein-coupled receptor E5 isoform X1</fullName>
    </submittedName>
</protein>
<dbReference type="RefSeq" id="XP_073910040.1">
    <property type="nucleotide sequence ID" value="XM_074053939.1"/>
</dbReference>
<dbReference type="Proteomes" id="UP001732720">
    <property type="component" value="Chromosome 14"/>
</dbReference>
<reference evidence="2" key="1">
    <citation type="submission" date="2025-08" db="UniProtKB">
        <authorList>
            <consortium name="RefSeq"/>
        </authorList>
    </citation>
    <scope>IDENTIFICATION</scope>
</reference>
<sequence>MAVSRRPVALALCVFLSLCRAGAQHGPACAKWCPPNSVCVSGTACRCKLGFSPPDKLITSPTGTCDDINECAAPLKVSCGKFADCENTEGSYYCTCSPGYELESGGKNFSNESENTCRDVNECISGQNPCHRSAHCINKAGGHRCQCRRGWRPIPGSPDGPDSTECEDVDECSSGQHQCHNSTVCSNTLGSYKCHCRPGWEPAPGSPNGPKSTVCREIPLPTWTRPAGVHSQSLSHFLDKVQNLSRDFKPLKAQNTIQKLIEALDELLEAPGDLESMDLSARHLVGTQLLLDFENVLRTLAESLPDGPFTYRSPLNTELALMIKDQGEKDAVTVCHSQARMELNWTITSVKEHSENGRTVAGILSSPQMKKLLANASLDLDGRQAMVEETYESPLLDTELRFLSNVNSVFLTNTNTKKLTSPITFNFSYLLEKPGPREELICAFWKGDNTSGRWSTTGCELLDKRNGTATCRCHHLSSFAILMAHYHIQDPRLALITKVGLSLSLICLLLCILTFLLVRPIQSSRTTVHLHLCICLFVGSAIFLAGIENDGGGQVGLRCRLVAGLLHYWFLAAFFWMSLEGLELYFLVVRVFQGQGLRTRWLCLIGYGAPLLIVAVSAAVYGQGYGRPTYCWLSQDGFLWSFLGPLAAVILGNAVIFVVTVWKLTQKFSEINPDMKKLRRARVLTITAIAQLFVLGSTWVFGLFLFDPHSQVLSYTFTILNCLQGLFLFVLLCLLNKKVREEYRKWACMVAGDKYSEFSSSSSSTTGASHSQTRALRPSESGM</sequence>
<proteinExistence type="predicted"/>
<evidence type="ECO:0000313" key="2">
    <source>
        <dbReference type="RefSeq" id="XP_073910040.1"/>
    </source>
</evidence>
<accession>A0AC58KYS4</accession>
<organism evidence="1 2">
    <name type="scientific">Castor canadensis</name>
    <name type="common">American beaver</name>
    <dbReference type="NCBI Taxonomy" id="51338"/>
    <lineage>
        <taxon>Eukaryota</taxon>
        <taxon>Metazoa</taxon>
        <taxon>Chordata</taxon>
        <taxon>Craniata</taxon>
        <taxon>Vertebrata</taxon>
        <taxon>Euteleostomi</taxon>
        <taxon>Mammalia</taxon>
        <taxon>Eutheria</taxon>
        <taxon>Euarchontoglires</taxon>
        <taxon>Glires</taxon>
        <taxon>Rodentia</taxon>
        <taxon>Castorimorpha</taxon>
        <taxon>Castoridae</taxon>
        <taxon>Castor</taxon>
    </lineage>
</organism>
<keyword evidence="1" id="KW-1185">Reference proteome</keyword>
<evidence type="ECO:0000313" key="1">
    <source>
        <dbReference type="Proteomes" id="UP001732720"/>
    </source>
</evidence>
<keyword evidence="2" id="KW-0675">Receptor</keyword>
<name>A0AC58KYS4_CASCN</name>
<gene>
    <name evidence="2" type="primary">Adgre5</name>
</gene>